<evidence type="ECO:0000313" key="7">
    <source>
        <dbReference type="EMBL" id="TKA39676.1"/>
    </source>
</evidence>
<dbReference type="InterPro" id="IPR036390">
    <property type="entry name" value="WH_DNA-bd_sf"/>
</dbReference>
<dbReference type="PANTHER" id="PTHR13022:SF0">
    <property type="entry name" value="EUKARYOTIC TRANSLATION INITIATION FACTOR 3 SUBUNIT K"/>
    <property type="match status" value="1"/>
</dbReference>
<dbReference type="Pfam" id="PF10075">
    <property type="entry name" value="CSN8_PSD8_EIF3K"/>
    <property type="match status" value="1"/>
</dbReference>
<name>A0A4U0UWV9_9PEZI</name>
<dbReference type="GO" id="GO:0003723">
    <property type="term" value="F:RNA binding"/>
    <property type="evidence" value="ECO:0007669"/>
    <property type="project" value="UniProtKB-UniRule"/>
</dbReference>
<sequence>MVAAFDYCPERPEHIDTILNGLDRYNPETTTTFQEYVTNQCESQTYDCFANLALLKLYQFNPHLTRDESITNILVKALTIFPSPDFALCLSLLPPYVLAQAKLSQQQNGNALPASSTGTLAEAVQHLSILHTQLNNAQYTAFWNTFESDDLYADLVAEVAGFEDSMRVRIAVVVSQCMQEVQRDVLESWLNVQGSKLDNFVKEVCGWKLEGEKVRIPLNQENEARGTVVKEDVKFEQFGRIHSSLGKDVVTDALSVPMQANCSTCGEVYLIKLPVRQPIRRTESDNTYTTWEVTDDISIWMSEDEKPPLGNNIKYFDFYSIELRSRILSADTPLQTTPSESDPEHIHSIGYDEEINAVLSHLNKTFNTSPTHNFTLLTNHSCGMHVHVGNRKEGFPLQTVKNMLATYYACESAIDTLHASDRIGGSGIPCLPSGLSYVDISTGCFESLDPPAYNPPMSAVHAQAVYSRRREAALPNRERSMHYQVQYPESHFDSDPEVKDAAFQFTTKAALALIEAAPNVRALQELQAGHTHACTVNLENLRDFRDFDADDEYRSPKMTVEFRQATSTLHSDEVLAWIDVLVQLTRHAHATPAKAFAKLATNFLSPRFSALNLLTTIGCTRKTLSHYNSKVAHSASLAQIIAHTTQPAHVDAASVYHDDLFARETRVLDSWQGYNPFRKLQLWNLRDRLATLHRGAINRRILKKFLAGGYGQFADAHLNALDFSEIGGDAARQRLRIGWVNPEVPVDQGFNAYAPGEGIAVGRLLWTPPTPEGTRRAQFIGCKDVDEARVLREDGEGDKGKGKAAFPSEEVEELRREMSSFWSNTADEEQVNYRSRPDDPVNHPDDYFHHYHGLPPPVNHPNDSHHHSYGLPPPEPEFPAPDWFLPPRPTRVSPSQVLNYEDSIADPQQQQLPEPGEDIDDHGNDHGGDEGAQHIEFAEHHQAEVGEADDEEEEEEDEDEDEDEEVLPKVRQMSPPRRTMERTALTLEELLSTKGRTTIRDDVDVAAAAAADPKSAVPKSAVPNHTATATAAAAVDADYGDSNEDDMAMYPRALRIAVGTDVRPEPLRIRKIPTPMFVTVPFPFVEVDDDDA</sequence>
<dbReference type="GO" id="GO:0006446">
    <property type="term" value="P:regulation of translational initiation"/>
    <property type="evidence" value="ECO:0007669"/>
    <property type="project" value="InterPro"/>
</dbReference>
<comment type="subunit">
    <text evidence="4">Component of the eukaryotic translation initiation factor 3 (eIF-3) complex.</text>
</comment>
<comment type="function">
    <text evidence="4">Component of the eukaryotic translation initiation factor 3 (eIF-3) complex, which is involved in protein synthesis of a specialized repertoire of mRNAs and, together with other initiation factors, stimulates binding of mRNA and methionyl-tRNAi to the 40S ribosome. The eIF-3 complex specifically targets and initiates translation of a subset of mRNAs involved in cell proliferation.</text>
</comment>
<dbReference type="HAMAP" id="MF_03010">
    <property type="entry name" value="eIF3k"/>
    <property type="match status" value="1"/>
</dbReference>
<dbReference type="OrthoDB" id="412402at2759"/>
<keyword evidence="2 4" id="KW-0396">Initiation factor</keyword>
<dbReference type="InterPro" id="IPR033464">
    <property type="entry name" value="CSN8_PSD8_EIF3K"/>
</dbReference>
<feature type="compositionally biased region" description="Acidic residues" evidence="5">
    <location>
        <begin position="946"/>
        <end position="965"/>
    </location>
</feature>
<organism evidence="7 8">
    <name type="scientific">Friedmanniomyces endolithicus</name>
    <dbReference type="NCBI Taxonomy" id="329885"/>
    <lineage>
        <taxon>Eukaryota</taxon>
        <taxon>Fungi</taxon>
        <taxon>Dikarya</taxon>
        <taxon>Ascomycota</taxon>
        <taxon>Pezizomycotina</taxon>
        <taxon>Dothideomycetes</taxon>
        <taxon>Dothideomycetidae</taxon>
        <taxon>Mycosphaerellales</taxon>
        <taxon>Teratosphaeriaceae</taxon>
        <taxon>Friedmanniomyces</taxon>
    </lineage>
</organism>
<dbReference type="SUPFAM" id="SSF48371">
    <property type="entry name" value="ARM repeat"/>
    <property type="match status" value="1"/>
</dbReference>
<feature type="compositionally biased region" description="Basic and acidic residues" evidence="5">
    <location>
        <begin position="792"/>
        <end position="801"/>
    </location>
</feature>
<dbReference type="InterPro" id="IPR009374">
    <property type="entry name" value="eIF3k"/>
</dbReference>
<dbReference type="PROSITE" id="PS50250">
    <property type="entry name" value="PCI"/>
    <property type="match status" value="1"/>
</dbReference>
<dbReference type="GO" id="GO:0001732">
    <property type="term" value="P:formation of cytoplasmic translation initiation complex"/>
    <property type="evidence" value="ECO:0007669"/>
    <property type="project" value="UniProtKB-UniRule"/>
</dbReference>
<dbReference type="GO" id="GO:0005852">
    <property type="term" value="C:eukaryotic translation initiation factor 3 complex"/>
    <property type="evidence" value="ECO:0007669"/>
    <property type="project" value="UniProtKB-UniRule"/>
</dbReference>
<dbReference type="GO" id="GO:0043022">
    <property type="term" value="F:ribosome binding"/>
    <property type="evidence" value="ECO:0007669"/>
    <property type="project" value="InterPro"/>
</dbReference>
<dbReference type="InterPro" id="IPR000717">
    <property type="entry name" value="PCI_dom"/>
</dbReference>
<gene>
    <name evidence="7" type="ORF">B0A54_08313</name>
</gene>
<feature type="compositionally biased region" description="Basic and acidic residues" evidence="5">
    <location>
        <begin position="921"/>
        <end position="944"/>
    </location>
</feature>
<feature type="region of interest" description="Disordered" evidence="5">
    <location>
        <begin position="792"/>
        <end position="811"/>
    </location>
</feature>
<dbReference type="Proteomes" id="UP000310066">
    <property type="component" value="Unassembled WGS sequence"/>
</dbReference>
<evidence type="ECO:0000313" key="8">
    <source>
        <dbReference type="Proteomes" id="UP000310066"/>
    </source>
</evidence>
<reference evidence="7 8" key="1">
    <citation type="submission" date="2017-03" db="EMBL/GenBank/DDBJ databases">
        <title>Genomes of endolithic fungi from Antarctica.</title>
        <authorList>
            <person name="Coleine C."/>
            <person name="Masonjones S."/>
            <person name="Stajich J.E."/>
        </authorList>
    </citation>
    <scope>NUCLEOTIDE SEQUENCE [LARGE SCALE GENOMIC DNA]</scope>
    <source>
        <strain evidence="7 8">CCFEE 5311</strain>
    </source>
</reference>
<comment type="subcellular location">
    <subcellularLocation>
        <location evidence="4">Cytoplasm</location>
    </subcellularLocation>
</comment>
<dbReference type="GO" id="GO:0016282">
    <property type="term" value="C:eukaryotic 43S preinitiation complex"/>
    <property type="evidence" value="ECO:0007669"/>
    <property type="project" value="UniProtKB-UniRule"/>
</dbReference>
<feature type="compositionally biased region" description="Pro residues" evidence="5">
    <location>
        <begin position="871"/>
        <end position="889"/>
    </location>
</feature>
<comment type="similarity">
    <text evidence="4">Belongs to the eIF-3 subunit K family.</text>
</comment>
<dbReference type="FunFam" id="1.10.10.10:FF:000389">
    <property type="entry name" value="Eukaryotic translation initiation factor 3 subunit K"/>
    <property type="match status" value="1"/>
</dbReference>
<feature type="region of interest" description="Disordered" evidence="5">
    <location>
        <begin position="817"/>
        <end position="982"/>
    </location>
</feature>
<dbReference type="PANTHER" id="PTHR13022">
    <property type="entry name" value="EUKARYOTIC TRANSLATION INITIATION FACTOR 3 SUBUNIT 11"/>
    <property type="match status" value="1"/>
</dbReference>
<protein>
    <recommendedName>
        <fullName evidence="4">Eukaryotic translation initiation factor 3 subunit K</fullName>
        <shortName evidence="4">eIF3k</shortName>
    </recommendedName>
    <alternativeName>
        <fullName evidence="4">eIF-3 p25</fullName>
    </alternativeName>
</protein>
<evidence type="ECO:0000259" key="6">
    <source>
        <dbReference type="PROSITE" id="PS50250"/>
    </source>
</evidence>
<evidence type="ECO:0000256" key="1">
    <source>
        <dbReference type="ARBA" id="ARBA00022490"/>
    </source>
</evidence>
<keyword evidence="1 4" id="KW-0963">Cytoplasm</keyword>
<dbReference type="GO" id="GO:0003743">
    <property type="term" value="F:translation initiation factor activity"/>
    <property type="evidence" value="ECO:0007669"/>
    <property type="project" value="UniProtKB-UniRule"/>
</dbReference>
<dbReference type="STRING" id="329885.A0A4U0UWV9"/>
<evidence type="ECO:0000256" key="5">
    <source>
        <dbReference type="SAM" id="MobiDB-lite"/>
    </source>
</evidence>
<dbReference type="Gene3D" id="1.25.40.250">
    <property type="entry name" value="ARM repeat, domain 1"/>
    <property type="match status" value="1"/>
</dbReference>
<evidence type="ECO:0000256" key="4">
    <source>
        <dbReference type="HAMAP-Rule" id="MF_03010"/>
    </source>
</evidence>
<evidence type="ECO:0000256" key="2">
    <source>
        <dbReference type="ARBA" id="ARBA00022540"/>
    </source>
</evidence>
<dbReference type="InterPro" id="IPR036388">
    <property type="entry name" value="WH-like_DNA-bd_sf"/>
</dbReference>
<dbReference type="InterPro" id="IPR016020">
    <property type="entry name" value="Transl_init_fac_sub12_N_euk"/>
</dbReference>
<dbReference type="EMBL" id="NAJP01000037">
    <property type="protein sequence ID" value="TKA39676.1"/>
    <property type="molecule type" value="Genomic_DNA"/>
</dbReference>
<comment type="caution">
    <text evidence="7">The sequence shown here is derived from an EMBL/GenBank/DDBJ whole genome shotgun (WGS) entry which is preliminary data.</text>
</comment>
<dbReference type="Pfam" id="PF12224">
    <property type="entry name" value="Amidoligase_2"/>
    <property type="match status" value="1"/>
</dbReference>
<dbReference type="Gene3D" id="1.10.10.10">
    <property type="entry name" value="Winged helix-like DNA-binding domain superfamily/Winged helix DNA-binding domain"/>
    <property type="match status" value="1"/>
</dbReference>
<dbReference type="AlphaFoldDB" id="A0A4U0UWV9"/>
<keyword evidence="3 4" id="KW-0648">Protein biosynthesis</keyword>
<accession>A0A4U0UWV9</accession>
<evidence type="ECO:0000256" key="3">
    <source>
        <dbReference type="ARBA" id="ARBA00022917"/>
    </source>
</evidence>
<proteinExistence type="inferred from homology"/>
<dbReference type="InterPro" id="IPR022025">
    <property type="entry name" value="Amidoligase_2"/>
</dbReference>
<dbReference type="InterPro" id="IPR016024">
    <property type="entry name" value="ARM-type_fold"/>
</dbReference>
<feature type="compositionally biased region" description="Basic and acidic residues" evidence="5">
    <location>
        <begin position="835"/>
        <end position="849"/>
    </location>
</feature>
<dbReference type="GO" id="GO:0033290">
    <property type="term" value="C:eukaryotic 48S preinitiation complex"/>
    <property type="evidence" value="ECO:0007669"/>
    <property type="project" value="UniProtKB-UniRule"/>
</dbReference>
<feature type="domain" description="PCI" evidence="6">
    <location>
        <begin position="46"/>
        <end position="232"/>
    </location>
</feature>
<dbReference type="SUPFAM" id="SSF46785">
    <property type="entry name" value="Winged helix' DNA-binding domain"/>
    <property type="match status" value="1"/>
</dbReference>